<evidence type="ECO:0000313" key="3">
    <source>
        <dbReference type="EMBL" id="ABN07162.1"/>
    </source>
</evidence>
<keyword evidence="3" id="KW-0413">Isomerase</keyword>
<protein>
    <submittedName>
        <fullName evidence="3">Hexulose-6-phosphate isomerase</fullName>
        <ecNumber evidence="3">5.3.1.27</ecNumber>
    </submittedName>
</protein>
<dbReference type="Gene3D" id="3.40.50.10490">
    <property type="entry name" value="Glucose-6-phosphate isomerase like protein, domain 1"/>
    <property type="match status" value="1"/>
</dbReference>
<reference evidence="3 4" key="1">
    <citation type="journal article" date="2009" name="Stand. Genomic Sci.">
        <title>Complete genome sequence of Methanocorpusculum labreanum type strain Z.</title>
        <authorList>
            <person name="Anderson I.J."/>
            <person name="Sieprawska-Lupa M."/>
            <person name="Goltsman E."/>
            <person name="Lapidus A."/>
            <person name="Copeland A."/>
            <person name="Glavina Del Rio T."/>
            <person name="Tice H."/>
            <person name="Dalin E."/>
            <person name="Barry K."/>
            <person name="Pitluck S."/>
            <person name="Hauser L."/>
            <person name="Land M."/>
            <person name="Lucas S."/>
            <person name="Richardson P."/>
            <person name="Whitman W.B."/>
            <person name="Kyrpides N.C."/>
        </authorList>
    </citation>
    <scope>NUCLEOTIDE SEQUENCE [LARGE SCALE GENOMIC DNA]</scope>
    <source>
        <strain evidence="4">ATCC 43576 / DSM 4855 / Z</strain>
    </source>
</reference>
<dbReference type="STRING" id="410358.Mlab_0993"/>
<dbReference type="AlphaFoldDB" id="A2SS56"/>
<comment type="similarity">
    <text evidence="1">Belongs to the SIS family. PHI subfamily.</text>
</comment>
<dbReference type="EC" id="5.3.1.27" evidence="3"/>
<feature type="domain" description="SIS" evidence="2">
    <location>
        <begin position="33"/>
        <end position="187"/>
    </location>
</feature>
<dbReference type="HOGENOM" id="CLU_094236_1_0_2"/>
<proteinExistence type="inferred from homology"/>
<dbReference type="InterPro" id="IPR017552">
    <property type="entry name" value="PHI/rmpB"/>
</dbReference>
<dbReference type="GO" id="GO:0097367">
    <property type="term" value="F:carbohydrate derivative binding"/>
    <property type="evidence" value="ECO:0007669"/>
    <property type="project" value="InterPro"/>
</dbReference>
<dbReference type="GO" id="GO:0043800">
    <property type="term" value="F:6-phospho-3-hexuloisomerase activity"/>
    <property type="evidence" value="ECO:0007669"/>
    <property type="project" value="UniProtKB-EC"/>
</dbReference>
<dbReference type="PANTHER" id="PTHR43443">
    <property type="entry name" value="3-HEXULOSE-6-PHOSPHATE ISOMERASE"/>
    <property type="match status" value="1"/>
</dbReference>
<dbReference type="RefSeq" id="WP_011833365.1">
    <property type="nucleotide sequence ID" value="NC_008942.1"/>
</dbReference>
<dbReference type="SUPFAM" id="SSF53697">
    <property type="entry name" value="SIS domain"/>
    <property type="match status" value="1"/>
</dbReference>
<sequence>MNYGVSVQNMMSLMASRIDAIAQKIPTDQVDAFLDAILAADRIYVMGAGRSGLVAKSFAMRLMHTGFTAYVVGETITPAIGDTDLIIAFSGSGNTKTIGDIAETAKGLGAKVALVSSNPKSRIGNIADFIIEIETQRDPVTCDAHEYEIRQMLGEHRSFAPLGTIFETSSLMFGDAVISTLMDMKKIEEADLKRRHTNIE</sequence>
<dbReference type="Pfam" id="PF01380">
    <property type="entry name" value="SIS"/>
    <property type="match status" value="1"/>
</dbReference>
<accession>A2SS56</accession>
<dbReference type="Proteomes" id="UP000000365">
    <property type="component" value="Chromosome"/>
</dbReference>
<gene>
    <name evidence="3" type="ordered locus">Mlab_0993</name>
</gene>
<dbReference type="NCBIfam" id="TIGR03127">
    <property type="entry name" value="RuMP_HxlB"/>
    <property type="match status" value="1"/>
</dbReference>
<evidence type="ECO:0000256" key="1">
    <source>
        <dbReference type="ARBA" id="ARBA00009235"/>
    </source>
</evidence>
<dbReference type="EMBL" id="CP000559">
    <property type="protein sequence ID" value="ABN07162.1"/>
    <property type="molecule type" value="Genomic_DNA"/>
</dbReference>
<dbReference type="PANTHER" id="PTHR43443:SF1">
    <property type="entry name" value="3-HEXULOSE-6-PHOSPHATE ISOMERASE"/>
    <property type="match status" value="1"/>
</dbReference>
<evidence type="ECO:0000259" key="2">
    <source>
        <dbReference type="PROSITE" id="PS51464"/>
    </source>
</evidence>
<dbReference type="GeneID" id="4795706"/>
<dbReference type="CDD" id="cd05005">
    <property type="entry name" value="SIS_PHI"/>
    <property type="match status" value="1"/>
</dbReference>
<keyword evidence="4" id="KW-1185">Reference proteome</keyword>
<dbReference type="eggNOG" id="arCOG00068">
    <property type="taxonomic scope" value="Archaea"/>
</dbReference>
<dbReference type="PROSITE" id="PS51464">
    <property type="entry name" value="SIS"/>
    <property type="match status" value="1"/>
</dbReference>
<dbReference type="InterPro" id="IPR046348">
    <property type="entry name" value="SIS_dom_sf"/>
</dbReference>
<dbReference type="KEGG" id="mla:Mlab_0993"/>
<name>A2SS56_METLZ</name>
<dbReference type="InterPro" id="IPR001347">
    <property type="entry name" value="SIS_dom"/>
</dbReference>
<evidence type="ECO:0000313" key="4">
    <source>
        <dbReference type="Proteomes" id="UP000000365"/>
    </source>
</evidence>
<dbReference type="GO" id="GO:1901135">
    <property type="term" value="P:carbohydrate derivative metabolic process"/>
    <property type="evidence" value="ECO:0007669"/>
    <property type="project" value="InterPro"/>
</dbReference>
<organism evidence="3 4">
    <name type="scientific">Methanocorpusculum labreanum (strain ATCC 43576 / DSM 4855 / Z)</name>
    <dbReference type="NCBI Taxonomy" id="410358"/>
    <lineage>
        <taxon>Archaea</taxon>
        <taxon>Methanobacteriati</taxon>
        <taxon>Methanobacteriota</taxon>
        <taxon>Stenosarchaea group</taxon>
        <taxon>Methanomicrobia</taxon>
        <taxon>Methanomicrobiales</taxon>
        <taxon>Methanocorpusculaceae</taxon>
        <taxon>Methanocorpusculum</taxon>
    </lineage>
</organism>